<evidence type="ECO:0000256" key="8">
    <source>
        <dbReference type="ARBA" id="ARBA00023136"/>
    </source>
</evidence>
<evidence type="ECO:0000256" key="3">
    <source>
        <dbReference type="ARBA" id="ARBA00022692"/>
    </source>
</evidence>
<evidence type="ECO:0000256" key="1">
    <source>
        <dbReference type="ARBA" id="ARBA00004141"/>
    </source>
</evidence>
<evidence type="ECO:0000256" key="4">
    <source>
        <dbReference type="ARBA" id="ARBA00022857"/>
    </source>
</evidence>
<keyword evidence="15" id="KW-1185">Reference proteome</keyword>
<evidence type="ECO:0000313" key="15">
    <source>
        <dbReference type="Proteomes" id="UP001283361"/>
    </source>
</evidence>
<keyword evidence="3 13" id="KW-0812">Transmembrane</keyword>
<dbReference type="PROSITE" id="PS00061">
    <property type="entry name" value="ADH_SHORT"/>
    <property type="match status" value="1"/>
</dbReference>
<keyword evidence="7" id="KW-0443">Lipid metabolism</keyword>
<protein>
    <recommendedName>
        <fullName evidence="10">Short-chain dehydrogenase/reductase 3</fullName>
    </recommendedName>
    <alternativeName>
        <fullName evidence="11">Retinal short-chain dehydrogenase/reductase 1</fullName>
    </alternativeName>
</protein>
<dbReference type="InterPro" id="IPR036291">
    <property type="entry name" value="NAD(P)-bd_dom_sf"/>
</dbReference>
<evidence type="ECO:0000256" key="13">
    <source>
        <dbReference type="SAM" id="Phobius"/>
    </source>
</evidence>
<sequence length="300" mass="32840">MSFYKTIYEVCEVLFVVIFNYIVALVRVFVPPAKKSIHGKVVLVTGAGRGIGREIAMELTKHGAVLALWDVNTEGNEETARLVTEAGCKALADTVDVTSSTSIAEGASKIRKALGEVDILINNAGVINCAELLDLTEKAIRRVYEVNILSQYWTVREFLPSMIDRKTGHIVSMASMSCVLGSRMFSDYGATKAASRNFMEALRRELSCGGRDFVKATTIIPHYTDTGFLRTADFPKSQTMTPQKVAEATVNGMLRNYTTVFVPPSGALLGWIVPLAPVATVDYILEKLSPPMASQFDKKD</sequence>
<dbReference type="EMBL" id="JAWDGP010003316">
    <property type="protein sequence ID" value="KAK3775489.1"/>
    <property type="molecule type" value="Genomic_DNA"/>
</dbReference>
<evidence type="ECO:0000313" key="14">
    <source>
        <dbReference type="EMBL" id="KAK3775489.1"/>
    </source>
</evidence>
<dbReference type="Gene3D" id="3.40.50.720">
    <property type="entry name" value="NAD(P)-binding Rossmann-like Domain"/>
    <property type="match status" value="1"/>
</dbReference>
<name>A0AAE0ZTW4_9GAST</name>
<accession>A0AAE0ZTW4</accession>
<dbReference type="GO" id="GO:0005811">
    <property type="term" value="C:lipid droplet"/>
    <property type="evidence" value="ECO:0007669"/>
    <property type="project" value="TreeGrafter"/>
</dbReference>
<comment type="function">
    <text evidence="9">Catalyzes the reduction of all-trans-retinal to all-trans-retinol in the presence of NADPH.</text>
</comment>
<evidence type="ECO:0000256" key="9">
    <source>
        <dbReference type="ARBA" id="ARBA00059620"/>
    </source>
</evidence>
<evidence type="ECO:0000256" key="6">
    <source>
        <dbReference type="ARBA" id="ARBA00023002"/>
    </source>
</evidence>
<evidence type="ECO:0000256" key="12">
    <source>
        <dbReference type="RuleBase" id="RU000363"/>
    </source>
</evidence>
<keyword evidence="5 13" id="KW-1133">Transmembrane helix</keyword>
<dbReference type="GO" id="GO:0016020">
    <property type="term" value="C:membrane"/>
    <property type="evidence" value="ECO:0007669"/>
    <property type="project" value="UniProtKB-SubCell"/>
</dbReference>
<feature type="transmembrane region" description="Helical" evidence="13">
    <location>
        <begin position="6"/>
        <end position="30"/>
    </location>
</feature>
<dbReference type="FunFam" id="3.40.50.720:FF:000131">
    <property type="entry name" value="Short-chain dehydrogenase/reductase 3"/>
    <property type="match status" value="1"/>
</dbReference>
<evidence type="ECO:0000256" key="2">
    <source>
        <dbReference type="ARBA" id="ARBA00006484"/>
    </source>
</evidence>
<evidence type="ECO:0000256" key="10">
    <source>
        <dbReference type="ARBA" id="ARBA00068717"/>
    </source>
</evidence>
<dbReference type="InterPro" id="IPR002347">
    <property type="entry name" value="SDR_fam"/>
</dbReference>
<dbReference type="PRINTS" id="PR00080">
    <property type="entry name" value="SDRFAMILY"/>
</dbReference>
<organism evidence="14 15">
    <name type="scientific">Elysia crispata</name>
    <name type="common">lettuce slug</name>
    <dbReference type="NCBI Taxonomy" id="231223"/>
    <lineage>
        <taxon>Eukaryota</taxon>
        <taxon>Metazoa</taxon>
        <taxon>Spiralia</taxon>
        <taxon>Lophotrochozoa</taxon>
        <taxon>Mollusca</taxon>
        <taxon>Gastropoda</taxon>
        <taxon>Heterobranchia</taxon>
        <taxon>Euthyneura</taxon>
        <taxon>Panpulmonata</taxon>
        <taxon>Sacoglossa</taxon>
        <taxon>Placobranchoidea</taxon>
        <taxon>Plakobranchidae</taxon>
        <taxon>Elysia</taxon>
    </lineage>
</organism>
<dbReference type="PANTHER" id="PTHR24322:SF736">
    <property type="entry name" value="RETINOL DEHYDROGENASE 10"/>
    <property type="match status" value="1"/>
</dbReference>
<comment type="similarity">
    <text evidence="2 12">Belongs to the short-chain dehydrogenases/reductases (SDR) family.</text>
</comment>
<reference evidence="14" key="1">
    <citation type="journal article" date="2023" name="G3 (Bethesda)">
        <title>A reference genome for the long-term kleptoplast-retaining sea slug Elysia crispata morphotype clarki.</title>
        <authorList>
            <person name="Eastman K.E."/>
            <person name="Pendleton A.L."/>
            <person name="Shaikh M.A."/>
            <person name="Suttiyut T."/>
            <person name="Ogas R."/>
            <person name="Tomko P."/>
            <person name="Gavelis G."/>
            <person name="Widhalm J.R."/>
            <person name="Wisecaver J.H."/>
        </authorList>
    </citation>
    <scope>NUCLEOTIDE SEQUENCE</scope>
    <source>
        <strain evidence="14">ECLA1</strain>
    </source>
</reference>
<evidence type="ECO:0000256" key="7">
    <source>
        <dbReference type="ARBA" id="ARBA00023098"/>
    </source>
</evidence>
<dbReference type="Proteomes" id="UP001283361">
    <property type="component" value="Unassembled WGS sequence"/>
</dbReference>
<dbReference type="PRINTS" id="PR00081">
    <property type="entry name" value="GDHRDH"/>
</dbReference>
<dbReference type="GO" id="GO:0052650">
    <property type="term" value="F:all-trans-retinol dehydrogenase (NADP+) activity"/>
    <property type="evidence" value="ECO:0007669"/>
    <property type="project" value="UniProtKB-ARBA"/>
</dbReference>
<gene>
    <name evidence="14" type="ORF">RRG08_027244</name>
</gene>
<evidence type="ECO:0000256" key="11">
    <source>
        <dbReference type="ARBA" id="ARBA00082544"/>
    </source>
</evidence>
<dbReference type="SUPFAM" id="SSF51735">
    <property type="entry name" value="NAD(P)-binding Rossmann-fold domains"/>
    <property type="match status" value="1"/>
</dbReference>
<comment type="subcellular location">
    <subcellularLocation>
        <location evidence="1">Membrane</location>
        <topology evidence="1">Multi-pass membrane protein</topology>
    </subcellularLocation>
</comment>
<keyword evidence="8 13" id="KW-0472">Membrane</keyword>
<keyword evidence="4" id="KW-0521">NADP</keyword>
<proteinExistence type="inferred from homology"/>
<evidence type="ECO:0000256" key="5">
    <source>
        <dbReference type="ARBA" id="ARBA00022989"/>
    </source>
</evidence>
<dbReference type="PANTHER" id="PTHR24322">
    <property type="entry name" value="PKSB"/>
    <property type="match status" value="1"/>
</dbReference>
<comment type="caution">
    <text evidence="14">The sequence shown here is derived from an EMBL/GenBank/DDBJ whole genome shotgun (WGS) entry which is preliminary data.</text>
</comment>
<dbReference type="Pfam" id="PF00106">
    <property type="entry name" value="adh_short"/>
    <property type="match status" value="1"/>
</dbReference>
<dbReference type="InterPro" id="IPR020904">
    <property type="entry name" value="Sc_DH/Rdtase_CS"/>
</dbReference>
<dbReference type="AlphaFoldDB" id="A0AAE0ZTW4"/>
<keyword evidence="6" id="KW-0560">Oxidoreductase</keyword>